<feature type="compositionally biased region" description="Polar residues" evidence="3">
    <location>
        <begin position="575"/>
        <end position="592"/>
    </location>
</feature>
<evidence type="ECO:0000256" key="3">
    <source>
        <dbReference type="SAM" id="MobiDB-lite"/>
    </source>
</evidence>
<dbReference type="PANTHER" id="PTHR46003:SF3">
    <property type="entry name" value="HOST CELL FACTOR 1"/>
    <property type="match status" value="1"/>
</dbReference>
<evidence type="ECO:0000313" key="6">
    <source>
        <dbReference type="Proteomes" id="UP001558613"/>
    </source>
</evidence>
<feature type="region of interest" description="Disordered" evidence="3">
    <location>
        <begin position="1245"/>
        <end position="1282"/>
    </location>
</feature>
<accession>A0ABR3N0A0</accession>
<dbReference type="Gene3D" id="2.60.40.10">
    <property type="entry name" value="Immunoglobulins"/>
    <property type="match status" value="2"/>
</dbReference>
<protein>
    <recommendedName>
        <fullName evidence="4">Fibronectin type-III domain-containing protein</fullName>
    </recommendedName>
</protein>
<dbReference type="InterPro" id="IPR043536">
    <property type="entry name" value="HCF1/2"/>
</dbReference>
<dbReference type="SMART" id="SM00060">
    <property type="entry name" value="FN3"/>
    <property type="match status" value="2"/>
</dbReference>
<comment type="caution">
    <text evidence="5">The sequence shown here is derived from an EMBL/GenBank/DDBJ whole genome shotgun (WGS) entry which is preliminary data.</text>
</comment>
<evidence type="ECO:0000313" key="5">
    <source>
        <dbReference type="EMBL" id="KAL1270309.1"/>
    </source>
</evidence>
<organism evidence="5 6">
    <name type="scientific">Cirrhinus molitorella</name>
    <name type="common">mud carp</name>
    <dbReference type="NCBI Taxonomy" id="172907"/>
    <lineage>
        <taxon>Eukaryota</taxon>
        <taxon>Metazoa</taxon>
        <taxon>Chordata</taxon>
        <taxon>Craniata</taxon>
        <taxon>Vertebrata</taxon>
        <taxon>Euteleostomi</taxon>
        <taxon>Actinopterygii</taxon>
        <taxon>Neopterygii</taxon>
        <taxon>Teleostei</taxon>
        <taxon>Ostariophysi</taxon>
        <taxon>Cypriniformes</taxon>
        <taxon>Cyprinidae</taxon>
        <taxon>Labeoninae</taxon>
        <taxon>Labeonini</taxon>
        <taxon>Cirrhinus</taxon>
    </lineage>
</organism>
<feature type="domain" description="Fibronectin type-III" evidence="4">
    <location>
        <begin position="1138"/>
        <end position="1253"/>
    </location>
</feature>
<dbReference type="InterPro" id="IPR003961">
    <property type="entry name" value="FN3_dom"/>
</dbReference>
<feature type="region of interest" description="Disordered" evidence="3">
    <location>
        <begin position="388"/>
        <end position="622"/>
    </location>
</feature>
<sequence>MGGSGPLISSLGKMMSVVQTKPVQTSAVTGQAGSSPVTLIQTKTPLPAGTILKLVTSADGKPTTIITTSQAGGAGTKPTILGISTVSPTTANKPGTTIIKTIPMSAIQQGATGLTGASGVKSPFTIITTKVVTPGTGTPGKIITAVPKLTAGAGQQGVTQVVLKGAPGQPGTILRTVPMGGVRLVSPGSVSAGKPTVTTLVVKGTTGMTTLGTVTGTVSTSMAGANVASGNASLVTPVTTLASIATLSNQVISPTAITVSAAQTNLATATIQSGAQPTQVTLFTTPSGAEAQPAQDLPVSILASPTSEQPSTTGADAGDGSGDGATTVTLVCSNPPCETHETGTTNTATTASAKMGTGQICSNPPCETHVTGTTNTATTASANMGRAQQVCTNPPSETHDTGTTNTATTASCNMGSKEMGTVNSKTAASSASTSSASGSEPATPVSESGAEQGPVRPENLRTGTTNTSTTARSNMGSDQTGTVQSSNKSQAAISSTLMPVCSSPTSETNEAETTNASAESGAVQQVCSNPPCETHETGTTNTPTQSSSAIGAVQRVCSNPPCETHETATTNTPTQSSSAIGAGQNGTVQRVCSNPPCETHETGTTNTPTQSSSAIGAGQNGTVQRVCSNPPCETHDGTNATQSRRMAWQGAQSANGAVQRVCSNPPCETHETGTTNTATTATSSLETGEGAAQQAGDAQSDSGTSSEPTSSTEPANPTTQSRAITTVTQATPTPGPSVPEISSMAGSAVVAEVPGEAEAMEQTSAEAVAAGEEPMQTECQGELGEEGAVRVVAIDESAAGEEGTMLQVHVAMEAQPGQSDQAEQMEAGVEGAEAMSLAAQDSEALALPQELMSAEGQQTTLMVTGLTPEELAVTAAAEAAAQAAATEEAQALAIQAVLQAAQQAVLSEGDAGHDGHQTTTIPIVLTQQELAALVQQQQQLQEAQAAAAQQLSAEAAAAALPTEGLAPADSLNDPASESNGHEMATAVTGTVVRLLPRTSAETLAPSSTFALSQPMVVASPAKMQAATALAEVANGIESAAGKQEAPPAVVKPPVKKENQWFDVGIVKVTNMVVTHYYVPADDSAVTDDDSGAIPDYSRMKKIELSPGTAYKFRVAGINACGRGTFSEVSAFKTCLPGFPGAPCAIKISKSPDGAHLTWEPPSVTSGKIIEYSVYLAIQSSQTVEAKASAPAQLAFMRVYCGPNPSCLVQSSSLSNAHIDYTTKPAIIFRIAARNEKGYGPATQVRWLQETSKDGSAAKPAAKRPVSSPDMKGVGPKKARSDQ</sequence>
<reference evidence="5 6" key="1">
    <citation type="submission" date="2023-09" db="EMBL/GenBank/DDBJ databases">
        <authorList>
            <person name="Wang M."/>
        </authorList>
    </citation>
    <scope>NUCLEOTIDE SEQUENCE [LARGE SCALE GENOMIC DNA]</scope>
    <source>
        <strain evidence="5">GT-2023</strain>
        <tissue evidence="5">Liver</tissue>
    </source>
</reference>
<evidence type="ECO:0000256" key="1">
    <source>
        <dbReference type="ARBA" id="ARBA00022441"/>
    </source>
</evidence>
<feature type="compositionally biased region" description="Low complexity" evidence="3">
    <location>
        <begin position="502"/>
        <end position="522"/>
    </location>
</feature>
<dbReference type="EMBL" id="JAYMGO010000008">
    <property type="protein sequence ID" value="KAL1270309.1"/>
    <property type="molecule type" value="Genomic_DNA"/>
</dbReference>
<feature type="compositionally biased region" description="Low complexity" evidence="3">
    <location>
        <begin position="672"/>
        <end position="719"/>
    </location>
</feature>
<dbReference type="CDD" id="cd00063">
    <property type="entry name" value="FN3"/>
    <property type="match status" value="2"/>
</dbReference>
<dbReference type="Proteomes" id="UP001558613">
    <property type="component" value="Unassembled WGS sequence"/>
</dbReference>
<feature type="compositionally biased region" description="Polar residues" evidence="3">
    <location>
        <begin position="610"/>
        <end position="622"/>
    </location>
</feature>
<keyword evidence="6" id="KW-1185">Reference proteome</keyword>
<evidence type="ECO:0000256" key="2">
    <source>
        <dbReference type="SAM" id="Coils"/>
    </source>
</evidence>
<feature type="coiled-coil region" evidence="2">
    <location>
        <begin position="923"/>
        <end position="953"/>
    </location>
</feature>
<dbReference type="InterPro" id="IPR013783">
    <property type="entry name" value="Ig-like_fold"/>
</dbReference>
<dbReference type="InterPro" id="IPR036116">
    <property type="entry name" value="FN3_sf"/>
</dbReference>
<dbReference type="PROSITE" id="PS50853">
    <property type="entry name" value="FN3"/>
    <property type="match status" value="1"/>
</dbReference>
<keyword evidence="1" id="KW-0880">Kelch repeat</keyword>
<feature type="compositionally biased region" description="Polar residues" evidence="3">
    <location>
        <begin position="471"/>
        <end position="497"/>
    </location>
</feature>
<gene>
    <name evidence="5" type="ORF">QQF64_032598</name>
</gene>
<evidence type="ECO:0000259" key="4">
    <source>
        <dbReference type="PROSITE" id="PS50853"/>
    </source>
</evidence>
<proteinExistence type="predicted"/>
<dbReference type="SUPFAM" id="SSF49265">
    <property type="entry name" value="Fibronectin type III"/>
    <property type="match status" value="1"/>
</dbReference>
<feature type="region of interest" description="Disordered" evidence="3">
    <location>
        <begin position="657"/>
        <end position="722"/>
    </location>
</feature>
<feature type="region of interest" description="Disordered" evidence="3">
    <location>
        <begin position="304"/>
        <end position="327"/>
    </location>
</feature>
<dbReference type="PANTHER" id="PTHR46003">
    <property type="entry name" value="HOST CELL FACTOR"/>
    <property type="match status" value="1"/>
</dbReference>
<name>A0ABR3N0A0_9TELE</name>
<keyword evidence="2" id="KW-0175">Coiled coil</keyword>
<feature type="compositionally biased region" description="Low complexity" evidence="3">
    <location>
        <begin position="424"/>
        <end position="443"/>
    </location>
</feature>